<proteinExistence type="predicted"/>
<keyword evidence="2" id="KW-1185">Reference proteome</keyword>
<name>A0AAD9ULC2_RIDPI</name>
<sequence>MASRQRAYAALRQDLAVVCAHVEEAATGKGEKQQSAKDTLGN</sequence>
<reference evidence="1" key="1">
    <citation type="journal article" date="2023" name="Mol. Biol. Evol.">
        <title>Third-Generation Sequencing Reveals the Adaptive Role of the Epigenome in Three Deep-Sea Polychaetes.</title>
        <authorList>
            <person name="Perez M."/>
            <person name="Aroh O."/>
            <person name="Sun Y."/>
            <person name="Lan Y."/>
            <person name="Juniper S.K."/>
            <person name="Young C.R."/>
            <person name="Angers B."/>
            <person name="Qian P.Y."/>
        </authorList>
    </citation>
    <scope>NUCLEOTIDE SEQUENCE</scope>
    <source>
        <strain evidence="1">R07B-5</strain>
    </source>
</reference>
<protein>
    <submittedName>
        <fullName evidence="1">Uncharacterized protein</fullName>
    </submittedName>
</protein>
<gene>
    <name evidence="1" type="ORF">NP493_7g08002</name>
</gene>
<dbReference type="Proteomes" id="UP001209878">
    <property type="component" value="Unassembled WGS sequence"/>
</dbReference>
<accession>A0AAD9ULC2</accession>
<comment type="caution">
    <text evidence="1">The sequence shown here is derived from an EMBL/GenBank/DDBJ whole genome shotgun (WGS) entry which is preliminary data.</text>
</comment>
<organism evidence="1 2">
    <name type="scientific">Ridgeia piscesae</name>
    <name type="common">Tubeworm</name>
    <dbReference type="NCBI Taxonomy" id="27915"/>
    <lineage>
        <taxon>Eukaryota</taxon>
        <taxon>Metazoa</taxon>
        <taxon>Spiralia</taxon>
        <taxon>Lophotrochozoa</taxon>
        <taxon>Annelida</taxon>
        <taxon>Polychaeta</taxon>
        <taxon>Sedentaria</taxon>
        <taxon>Canalipalpata</taxon>
        <taxon>Sabellida</taxon>
        <taxon>Siboglinidae</taxon>
        <taxon>Ridgeia</taxon>
    </lineage>
</organism>
<dbReference type="AlphaFoldDB" id="A0AAD9ULC2"/>
<evidence type="ECO:0000313" key="1">
    <source>
        <dbReference type="EMBL" id="KAK2193749.1"/>
    </source>
</evidence>
<dbReference type="EMBL" id="JAODUO010000007">
    <property type="protein sequence ID" value="KAK2193749.1"/>
    <property type="molecule type" value="Genomic_DNA"/>
</dbReference>
<evidence type="ECO:0000313" key="2">
    <source>
        <dbReference type="Proteomes" id="UP001209878"/>
    </source>
</evidence>